<keyword evidence="3" id="KW-0560">Oxidoreductase</keyword>
<reference evidence="8" key="1">
    <citation type="submission" date="2016-11" db="EMBL/GenBank/DDBJ databases">
        <authorList>
            <person name="Varghese N."/>
            <person name="Submissions S."/>
        </authorList>
    </citation>
    <scope>NUCLEOTIDE SEQUENCE [LARGE SCALE GENOMIC DNA]</scope>
    <source>
        <strain evidence="8">DSM 22363</strain>
    </source>
</reference>
<dbReference type="InterPro" id="IPR035996">
    <property type="entry name" value="4pyrrol_Methylase_sf"/>
</dbReference>
<protein>
    <recommendedName>
        <fullName evidence="2">precorrin-2 dehydrogenase</fullName>
        <ecNumber evidence="2">1.3.1.76</ecNumber>
    </recommendedName>
</protein>
<dbReference type="GO" id="GO:0019354">
    <property type="term" value="P:siroheme biosynthetic process"/>
    <property type="evidence" value="ECO:0007669"/>
    <property type="project" value="UniProtKB-UniPathway"/>
</dbReference>
<keyword evidence="7" id="KW-0489">Methyltransferase</keyword>
<dbReference type="Proteomes" id="UP000185192">
    <property type="component" value="Unassembled WGS sequence"/>
</dbReference>
<dbReference type="AlphaFoldDB" id="A0A1N6CMI1"/>
<dbReference type="InterPro" id="IPR036291">
    <property type="entry name" value="NAD(P)-bd_dom_sf"/>
</dbReference>
<keyword evidence="7" id="KW-0808">Transferase</keyword>
<comment type="catalytic activity">
    <reaction evidence="6">
        <text>precorrin-2 + NAD(+) = sirohydrochlorin + NADH + 2 H(+)</text>
        <dbReference type="Rhea" id="RHEA:15613"/>
        <dbReference type="ChEBI" id="CHEBI:15378"/>
        <dbReference type="ChEBI" id="CHEBI:57540"/>
        <dbReference type="ChEBI" id="CHEBI:57945"/>
        <dbReference type="ChEBI" id="CHEBI:58351"/>
        <dbReference type="ChEBI" id="CHEBI:58827"/>
        <dbReference type="EC" id="1.3.1.76"/>
    </reaction>
</comment>
<dbReference type="NCBIfam" id="TIGR01470">
    <property type="entry name" value="cysG_Nterm"/>
    <property type="match status" value="1"/>
</dbReference>
<dbReference type="SUPFAM" id="SSF75615">
    <property type="entry name" value="Siroheme synthase middle domains-like"/>
    <property type="match status" value="1"/>
</dbReference>
<dbReference type="GO" id="GO:0032259">
    <property type="term" value="P:methylation"/>
    <property type="evidence" value="ECO:0007669"/>
    <property type="project" value="UniProtKB-KW"/>
</dbReference>
<organism evidence="7 8">
    <name type="scientific">Parasphingorhabdus marina DSM 22363</name>
    <dbReference type="NCBI Taxonomy" id="1123272"/>
    <lineage>
        <taxon>Bacteria</taxon>
        <taxon>Pseudomonadati</taxon>
        <taxon>Pseudomonadota</taxon>
        <taxon>Alphaproteobacteria</taxon>
        <taxon>Sphingomonadales</taxon>
        <taxon>Sphingomonadaceae</taxon>
        <taxon>Parasphingorhabdus</taxon>
    </lineage>
</organism>
<dbReference type="SUPFAM" id="SSF53790">
    <property type="entry name" value="Tetrapyrrole methylase"/>
    <property type="match status" value="1"/>
</dbReference>
<dbReference type="PANTHER" id="PTHR35330">
    <property type="entry name" value="SIROHEME BIOSYNTHESIS PROTEIN MET8"/>
    <property type="match status" value="1"/>
</dbReference>
<evidence type="ECO:0000313" key="8">
    <source>
        <dbReference type="Proteomes" id="UP000185192"/>
    </source>
</evidence>
<dbReference type="Gene3D" id="3.40.50.720">
    <property type="entry name" value="NAD(P)-binding Rossmann-like Domain"/>
    <property type="match status" value="1"/>
</dbReference>
<dbReference type="Pfam" id="PF13241">
    <property type="entry name" value="NAD_binding_7"/>
    <property type="match status" value="1"/>
</dbReference>
<gene>
    <name evidence="7" type="ORF">SAMN02745824_0228</name>
</gene>
<keyword evidence="5" id="KW-0627">Porphyrin biosynthesis</keyword>
<dbReference type="EMBL" id="FSQW01000001">
    <property type="protein sequence ID" value="SIN59696.1"/>
    <property type="molecule type" value="Genomic_DNA"/>
</dbReference>
<evidence type="ECO:0000313" key="7">
    <source>
        <dbReference type="EMBL" id="SIN59696.1"/>
    </source>
</evidence>
<dbReference type="PANTHER" id="PTHR35330:SF1">
    <property type="entry name" value="SIROHEME BIOSYNTHESIS PROTEIN MET8"/>
    <property type="match status" value="1"/>
</dbReference>
<keyword evidence="8" id="KW-1185">Reference proteome</keyword>
<dbReference type="Gene3D" id="3.30.160.110">
    <property type="entry name" value="Siroheme synthase, domain 2"/>
    <property type="match status" value="1"/>
</dbReference>
<proteinExistence type="predicted"/>
<dbReference type="OrthoDB" id="9815856at2"/>
<dbReference type="UniPathway" id="UPA00262">
    <property type="reaction ID" value="UER00222"/>
</dbReference>
<sequence length="258" mass="27854">MKQLPIFVTLEGRKVILLGTGEMADAKRRLYERAGAELTDDEAAEDAMLAVVAIEDEEEALAAVHRLKARGLLVNAVDRSALCDYTTPAIIDRDPVLIAVGTGGKSAGLAKAVRQRLEQLFPANLGSLAQALHAARDRIREIWPAGGDRRRAIDAALDPGGPLDVFTGKDETDVDQWLAMPSAASLSQVIDIELTSADPDDLTIRQARLLGQADQIFADAAVPESLLVRARADAERFALSLWDEQPSEGLALRIRMKA</sequence>
<evidence type="ECO:0000256" key="5">
    <source>
        <dbReference type="ARBA" id="ARBA00023244"/>
    </source>
</evidence>
<dbReference type="GO" id="GO:0004325">
    <property type="term" value="F:ferrochelatase activity"/>
    <property type="evidence" value="ECO:0007669"/>
    <property type="project" value="InterPro"/>
</dbReference>
<keyword evidence="4" id="KW-0520">NAD</keyword>
<dbReference type="GO" id="GO:0008168">
    <property type="term" value="F:methyltransferase activity"/>
    <property type="evidence" value="ECO:0007669"/>
    <property type="project" value="UniProtKB-KW"/>
</dbReference>
<evidence type="ECO:0000256" key="3">
    <source>
        <dbReference type="ARBA" id="ARBA00023002"/>
    </source>
</evidence>
<accession>A0A1N6CMI1</accession>
<dbReference type="EC" id="1.3.1.76" evidence="2"/>
<dbReference type="RefSeq" id="WP_074203334.1">
    <property type="nucleotide sequence ID" value="NZ_FSQW01000001.1"/>
</dbReference>
<dbReference type="GO" id="GO:0043115">
    <property type="term" value="F:precorrin-2 dehydrogenase activity"/>
    <property type="evidence" value="ECO:0007669"/>
    <property type="project" value="UniProtKB-EC"/>
</dbReference>
<dbReference type="SUPFAM" id="SSF51735">
    <property type="entry name" value="NAD(P)-binding Rossmann-fold domains"/>
    <property type="match status" value="1"/>
</dbReference>
<evidence type="ECO:0000256" key="6">
    <source>
        <dbReference type="ARBA" id="ARBA00047561"/>
    </source>
</evidence>
<evidence type="ECO:0000256" key="2">
    <source>
        <dbReference type="ARBA" id="ARBA00012400"/>
    </source>
</evidence>
<comment type="pathway">
    <text evidence="1">Porphyrin-containing compound metabolism; siroheme biosynthesis; sirohydrochlorin from precorrin-2: step 1/1.</text>
</comment>
<dbReference type="InterPro" id="IPR028161">
    <property type="entry name" value="Met8-like"/>
</dbReference>
<dbReference type="InterPro" id="IPR006367">
    <property type="entry name" value="Sirohaem_synthase_N"/>
</dbReference>
<name>A0A1N6CMI1_9SPHN</name>
<evidence type="ECO:0000256" key="1">
    <source>
        <dbReference type="ARBA" id="ARBA00005010"/>
    </source>
</evidence>
<dbReference type="STRING" id="1123272.SAMN02745824_0228"/>
<evidence type="ECO:0000256" key="4">
    <source>
        <dbReference type="ARBA" id="ARBA00023027"/>
    </source>
</evidence>